<evidence type="ECO:0000259" key="9">
    <source>
        <dbReference type="PROSITE" id="PS00631"/>
    </source>
</evidence>
<name>A0A3D2XAG4_9FIRM</name>
<proteinExistence type="inferred from homology"/>
<dbReference type="GO" id="GO:0005737">
    <property type="term" value="C:cytoplasm"/>
    <property type="evidence" value="ECO:0007669"/>
    <property type="project" value="InterPro"/>
</dbReference>
<dbReference type="PANTHER" id="PTHR11963">
    <property type="entry name" value="LEUCINE AMINOPEPTIDASE-RELATED"/>
    <property type="match status" value="1"/>
</dbReference>
<dbReference type="GO" id="GO:0070006">
    <property type="term" value="F:metalloaminopeptidase activity"/>
    <property type="evidence" value="ECO:0007669"/>
    <property type="project" value="InterPro"/>
</dbReference>
<dbReference type="SUPFAM" id="SSF53187">
    <property type="entry name" value="Zn-dependent exopeptidases"/>
    <property type="match status" value="1"/>
</dbReference>
<dbReference type="InterPro" id="IPR000819">
    <property type="entry name" value="Peptidase_M17_C"/>
</dbReference>
<dbReference type="AlphaFoldDB" id="A0A3D2XAG4"/>
<evidence type="ECO:0000256" key="3">
    <source>
        <dbReference type="ARBA" id="ARBA00022670"/>
    </source>
</evidence>
<dbReference type="Pfam" id="PF02789">
    <property type="entry name" value="Peptidase_M17_N"/>
    <property type="match status" value="1"/>
</dbReference>
<keyword evidence="4" id="KW-0378">Hydrolase</keyword>
<comment type="function">
    <text evidence="6">Presumably involved in the processing and regular turnover of intracellular proteins. Catalyzes the removal of unsubstituted N-terminal amino acids from various peptides.</text>
</comment>
<dbReference type="InterPro" id="IPR008283">
    <property type="entry name" value="Peptidase_M17_N"/>
</dbReference>
<gene>
    <name evidence="10" type="ORF">DHW61_16430</name>
</gene>
<evidence type="ECO:0000313" key="10">
    <source>
        <dbReference type="EMBL" id="HCL03966.1"/>
    </source>
</evidence>
<sequence>MIVLKDIMNQTNTVEFILEGEIQEKQHPIPLKNFLKGTFLESFYLPQESSAVLYIGCGKEKELTLLGVKEIFAQIAKQCKEYYITTCSIDFSYFLEKFGEKAIIQAVLGLSLGNYSYRYLKNEDSFECQYEIGGLSNADSAQEYLREALDLAKGIQFARDMVNTPGNHLRPMDFNRTIKEYVEDIPVEVETLVYGQLKAMGMEGLFGIGGSSEYPPCLMILRYQGNPKDSEIYGLIGKGVTCDTGGYCLKSAKSMAGIKGDMAGAAAVVGAMKTIAKQKLPINVVACLPLCENRISQSSHLPGDVIKSYQGKTIEILNTDAEGRLILADAMSYGIRNEGITKVLDIATLTGAVWSALGFTIAGAMSNDDSFYRMFEDGLSFAQESYLRFPYHKEHEKMIKSNVADIKNIGADCCGAITAGLFIKEFCEDLPWIHLDIAGTAWSDTPQYAFDDKGATGAGVTAIYYLLKQAANER</sequence>
<dbReference type="InterPro" id="IPR011356">
    <property type="entry name" value="Leucine_aapep/pepB"/>
</dbReference>
<evidence type="ECO:0000256" key="6">
    <source>
        <dbReference type="ARBA" id="ARBA00049972"/>
    </source>
</evidence>
<dbReference type="Pfam" id="PF00883">
    <property type="entry name" value="Peptidase_M17"/>
    <property type="match status" value="1"/>
</dbReference>
<evidence type="ECO:0000256" key="8">
    <source>
        <dbReference type="ARBA" id="ARBA00050061"/>
    </source>
</evidence>
<protein>
    <recommendedName>
        <fullName evidence="7">Probable cytosol aminopeptidase</fullName>
    </recommendedName>
    <alternativeName>
        <fullName evidence="8">Leucine aminopeptidase</fullName>
    </alternativeName>
    <alternativeName>
        <fullName evidence="5">Leucyl aminopeptidase</fullName>
    </alternativeName>
</protein>
<comment type="similarity">
    <text evidence="1">Belongs to the peptidase M17 family.</text>
</comment>
<dbReference type="Proteomes" id="UP000262969">
    <property type="component" value="Unassembled WGS sequence"/>
</dbReference>
<evidence type="ECO:0000313" key="11">
    <source>
        <dbReference type="Proteomes" id="UP000262969"/>
    </source>
</evidence>
<dbReference type="SUPFAM" id="SSF52949">
    <property type="entry name" value="Macro domain-like"/>
    <property type="match status" value="1"/>
</dbReference>
<dbReference type="GO" id="GO:0006508">
    <property type="term" value="P:proteolysis"/>
    <property type="evidence" value="ECO:0007669"/>
    <property type="project" value="UniProtKB-KW"/>
</dbReference>
<dbReference type="GO" id="GO:0030145">
    <property type="term" value="F:manganese ion binding"/>
    <property type="evidence" value="ECO:0007669"/>
    <property type="project" value="InterPro"/>
</dbReference>
<organism evidence="10 11">
    <name type="scientific">Lachnoclostridium phytofermentans</name>
    <dbReference type="NCBI Taxonomy" id="66219"/>
    <lineage>
        <taxon>Bacteria</taxon>
        <taxon>Bacillati</taxon>
        <taxon>Bacillota</taxon>
        <taxon>Clostridia</taxon>
        <taxon>Lachnospirales</taxon>
        <taxon>Lachnospiraceae</taxon>
    </lineage>
</organism>
<keyword evidence="2 10" id="KW-0031">Aminopeptidase</keyword>
<evidence type="ECO:0000256" key="1">
    <source>
        <dbReference type="ARBA" id="ARBA00009528"/>
    </source>
</evidence>
<feature type="domain" description="Cytosol aminopeptidase" evidence="9">
    <location>
        <begin position="318"/>
        <end position="325"/>
    </location>
</feature>
<dbReference type="CDD" id="cd00433">
    <property type="entry name" value="Peptidase_M17"/>
    <property type="match status" value="1"/>
</dbReference>
<accession>A0A3D2XAG4</accession>
<dbReference type="InterPro" id="IPR043472">
    <property type="entry name" value="Macro_dom-like"/>
</dbReference>
<evidence type="ECO:0000256" key="7">
    <source>
        <dbReference type="ARBA" id="ARBA00050021"/>
    </source>
</evidence>
<dbReference type="EMBL" id="DPVV01000536">
    <property type="protein sequence ID" value="HCL03966.1"/>
    <property type="molecule type" value="Genomic_DNA"/>
</dbReference>
<dbReference type="PRINTS" id="PR00481">
    <property type="entry name" value="LAMNOPPTDASE"/>
</dbReference>
<evidence type="ECO:0000256" key="5">
    <source>
        <dbReference type="ARBA" id="ARBA00033172"/>
    </source>
</evidence>
<keyword evidence="3" id="KW-0645">Protease</keyword>
<evidence type="ECO:0000256" key="2">
    <source>
        <dbReference type="ARBA" id="ARBA00022438"/>
    </source>
</evidence>
<reference evidence="10 11" key="1">
    <citation type="journal article" date="2018" name="Nat. Biotechnol.">
        <title>A standardized bacterial taxonomy based on genome phylogeny substantially revises the tree of life.</title>
        <authorList>
            <person name="Parks D.H."/>
            <person name="Chuvochina M."/>
            <person name="Waite D.W."/>
            <person name="Rinke C."/>
            <person name="Skarshewski A."/>
            <person name="Chaumeil P.A."/>
            <person name="Hugenholtz P."/>
        </authorList>
    </citation>
    <scope>NUCLEOTIDE SEQUENCE [LARGE SCALE GENOMIC DNA]</scope>
    <source>
        <strain evidence="10">UBA11728</strain>
    </source>
</reference>
<dbReference type="Gene3D" id="3.40.220.10">
    <property type="entry name" value="Leucine Aminopeptidase, subunit E, domain 1"/>
    <property type="match status" value="1"/>
</dbReference>
<dbReference type="Gene3D" id="3.40.630.10">
    <property type="entry name" value="Zn peptidases"/>
    <property type="match status" value="1"/>
</dbReference>
<dbReference type="PROSITE" id="PS00631">
    <property type="entry name" value="CYTOSOL_AP"/>
    <property type="match status" value="1"/>
</dbReference>
<evidence type="ECO:0000256" key="4">
    <source>
        <dbReference type="ARBA" id="ARBA00022801"/>
    </source>
</evidence>
<comment type="caution">
    <text evidence="10">The sequence shown here is derived from an EMBL/GenBank/DDBJ whole genome shotgun (WGS) entry which is preliminary data.</text>
</comment>
<dbReference type="PANTHER" id="PTHR11963:SF23">
    <property type="entry name" value="CYTOSOL AMINOPEPTIDASE"/>
    <property type="match status" value="1"/>
</dbReference>